<dbReference type="AlphaFoldDB" id="A0A914CAR9"/>
<evidence type="ECO:0000256" key="1">
    <source>
        <dbReference type="RuleBase" id="RU368002"/>
    </source>
</evidence>
<dbReference type="WBParaSite" id="ACRNAN_Path_723.g2734.t1">
    <property type="protein sequence ID" value="ACRNAN_Path_723.g2734.t1"/>
    <property type="gene ID" value="ACRNAN_Path_723.g2734"/>
</dbReference>
<dbReference type="GO" id="GO:0005739">
    <property type="term" value="C:mitochondrion"/>
    <property type="evidence" value="ECO:0007669"/>
    <property type="project" value="InterPro"/>
</dbReference>
<dbReference type="InterPro" id="IPR000182">
    <property type="entry name" value="GNAT_dom"/>
</dbReference>
<dbReference type="InterPro" id="IPR010313">
    <property type="entry name" value="Glycine_N-acyltransferase"/>
</dbReference>
<sequence length="263" mass="31104">MYASDTEITAFLHENPSGEQLWIIVRVNRFMLNYLIFGSQSGAKFEQKSLFSALNMLAGRFPELFYSNEPVIIQILHDFYENYYKAWLLLNFPRSIVELKQEDHLFYMDKIQQEILEDVDNKLSSDYYFDEKFSEEDLEKITFTWQFAEFSHVHHFRSSLSGLPFSLVRSKKNAELVGWALLDPSGYIRHHYVLPDHRQKGIGSAIEKDICKKCLKKNIAPYKTVEIDNPEAMEFSIKSKFWTRWFNNDGPVLVHFVKQVFRE</sequence>
<evidence type="ECO:0000313" key="4">
    <source>
        <dbReference type="WBParaSite" id="ACRNAN_Path_723.g2734.t1"/>
    </source>
</evidence>
<evidence type="ECO:0000259" key="2">
    <source>
        <dbReference type="Pfam" id="PF00583"/>
    </source>
</evidence>
<dbReference type="GO" id="GO:0047961">
    <property type="term" value="F:glycine N-acyltransferase activity"/>
    <property type="evidence" value="ECO:0007669"/>
    <property type="project" value="InterPro"/>
</dbReference>
<protein>
    <recommendedName>
        <fullName evidence="1">Glycine N-acyltransferase-like protein</fullName>
        <ecNumber evidence="1">2.3.1.-</ecNumber>
    </recommendedName>
</protein>
<dbReference type="PANTHER" id="PTHR15298:SF1">
    <property type="entry name" value="GLYCINE N-ACYLTRANSFERASE-LIKE PROTEIN"/>
    <property type="match status" value="1"/>
</dbReference>
<dbReference type="Gene3D" id="3.40.630.30">
    <property type="match status" value="1"/>
</dbReference>
<dbReference type="Pfam" id="PF00583">
    <property type="entry name" value="Acetyltransf_1"/>
    <property type="match status" value="1"/>
</dbReference>
<keyword evidence="1" id="KW-0012">Acyltransferase</keyword>
<dbReference type="EC" id="2.3.1.-" evidence="1"/>
<name>A0A914CAR9_9BILA</name>
<organism evidence="3 4">
    <name type="scientific">Acrobeloides nanus</name>
    <dbReference type="NCBI Taxonomy" id="290746"/>
    <lineage>
        <taxon>Eukaryota</taxon>
        <taxon>Metazoa</taxon>
        <taxon>Ecdysozoa</taxon>
        <taxon>Nematoda</taxon>
        <taxon>Chromadorea</taxon>
        <taxon>Rhabditida</taxon>
        <taxon>Tylenchina</taxon>
        <taxon>Cephalobomorpha</taxon>
        <taxon>Cephaloboidea</taxon>
        <taxon>Cephalobidae</taxon>
        <taxon>Acrobeloides</taxon>
    </lineage>
</organism>
<feature type="domain" description="N-acetyltransferase" evidence="2">
    <location>
        <begin position="143"/>
        <end position="235"/>
    </location>
</feature>
<keyword evidence="1" id="KW-0808">Transferase</keyword>
<accession>A0A914CAR9</accession>
<dbReference type="InterPro" id="IPR016181">
    <property type="entry name" value="Acyl_CoA_acyltransferase"/>
</dbReference>
<dbReference type="CDD" id="cd04301">
    <property type="entry name" value="NAT_SF"/>
    <property type="match status" value="1"/>
</dbReference>
<evidence type="ECO:0000313" key="3">
    <source>
        <dbReference type="Proteomes" id="UP000887540"/>
    </source>
</evidence>
<dbReference type="Proteomes" id="UP000887540">
    <property type="component" value="Unplaced"/>
</dbReference>
<reference evidence="4" key="1">
    <citation type="submission" date="2022-11" db="UniProtKB">
        <authorList>
            <consortium name="WormBaseParasite"/>
        </authorList>
    </citation>
    <scope>IDENTIFICATION</scope>
</reference>
<dbReference type="PANTHER" id="PTHR15298">
    <property type="entry name" value="L-COA N-ACYLTRANSFERASE-RELATED"/>
    <property type="match status" value="1"/>
</dbReference>
<keyword evidence="3" id="KW-1185">Reference proteome</keyword>
<comment type="similarity">
    <text evidence="1">Belongs to the glycine N-acyltransferase family.</text>
</comment>
<proteinExistence type="inferred from homology"/>
<dbReference type="SUPFAM" id="SSF55729">
    <property type="entry name" value="Acyl-CoA N-acyltransferases (Nat)"/>
    <property type="match status" value="1"/>
</dbReference>